<evidence type="ECO:0000256" key="2">
    <source>
        <dbReference type="ARBA" id="ARBA00022490"/>
    </source>
</evidence>
<keyword evidence="3" id="KW-0853">WD repeat</keyword>
<dbReference type="OrthoDB" id="445052at2759"/>
<reference evidence="5" key="1">
    <citation type="journal article" date="2013" name="Nature">
        <title>The genomes of four tapeworm species reveal adaptations to parasitism.</title>
        <authorList>
            <person name="Tsai I.J."/>
            <person name="Zarowiecki M."/>
            <person name="Holroyd N."/>
            <person name="Garciarrubio A."/>
            <person name="Sanchez-Flores A."/>
            <person name="Brooks K.L."/>
            <person name="Tracey A."/>
            <person name="Bobes R.J."/>
            <person name="Fragoso G."/>
            <person name="Sciutto E."/>
            <person name="Aslett M."/>
            <person name="Beasley H."/>
            <person name="Bennett H.M."/>
            <person name="Cai J."/>
            <person name="Camicia F."/>
            <person name="Clark R."/>
            <person name="Cucher M."/>
            <person name="De Silva N."/>
            <person name="Day T.A."/>
            <person name="Deplazes P."/>
            <person name="Estrada K."/>
            <person name="Fernandez C."/>
            <person name="Holland P.W."/>
            <person name="Hou J."/>
            <person name="Hu S."/>
            <person name="Huckvale T."/>
            <person name="Hung S.S."/>
            <person name="Kamenetzky L."/>
            <person name="Keane J.A."/>
            <person name="Kiss F."/>
            <person name="Koziol U."/>
            <person name="Lambert O."/>
            <person name="Liu K."/>
            <person name="Luo X."/>
            <person name="Luo Y."/>
            <person name="Macchiaroli N."/>
            <person name="Nichol S."/>
            <person name="Paps J."/>
            <person name="Parkinson J."/>
            <person name="Pouchkina-Stantcheva N."/>
            <person name="Riddiford N."/>
            <person name="Rosenzvit M."/>
            <person name="Salinas G."/>
            <person name="Wasmuth J.D."/>
            <person name="Zamanian M."/>
            <person name="Zheng Y."/>
            <person name="Cai X."/>
            <person name="Soberon X."/>
            <person name="Olson P.D."/>
            <person name="Laclette J.P."/>
            <person name="Brehm K."/>
            <person name="Berriman M."/>
            <person name="Garciarrubio A."/>
            <person name="Bobes R.J."/>
            <person name="Fragoso G."/>
            <person name="Sanchez-Flores A."/>
            <person name="Estrada K."/>
            <person name="Cevallos M.A."/>
            <person name="Morett E."/>
            <person name="Gonzalez V."/>
            <person name="Portillo T."/>
            <person name="Ochoa-Leyva A."/>
            <person name="Jose M.V."/>
            <person name="Sciutto E."/>
            <person name="Landa A."/>
            <person name="Jimenez L."/>
            <person name="Valdes V."/>
            <person name="Carrero J.C."/>
            <person name="Larralde C."/>
            <person name="Morales-Montor J."/>
            <person name="Limon-Lason J."/>
            <person name="Soberon X."/>
            <person name="Laclette J.P."/>
        </authorList>
    </citation>
    <scope>NUCLEOTIDE SEQUENCE [LARGE SCALE GENOMIC DNA]</scope>
</reference>
<reference evidence="5" key="2">
    <citation type="submission" date="2015-11" db="EMBL/GenBank/DDBJ databases">
        <authorList>
            <person name="Zhang Y."/>
            <person name="Guo Z."/>
        </authorList>
    </citation>
    <scope>NUCLEOTIDE SEQUENCE</scope>
</reference>
<evidence type="ECO:0000313" key="6">
    <source>
        <dbReference type="Proteomes" id="UP000017246"/>
    </source>
</evidence>
<keyword evidence="2" id="KW-0963">Cytoplasm</keyword>
<dbReference type="InterPro" id="IPR050687">
    <property type="entry name" value="Dynein_IC"/>
</dbReference>
<dbReference type="Pfam" id="PF00400">
    <property type="entry name" value="WD40"/>
    <property type="match status" value="1"/>
</dbReference>
<keyword evidence="6" id="KW-1185">Reference proteome</keyword>
<dbReference type="GO" id="GO:0005868">
    <property type="term" value="C:cytoplasmic dynein complex"/>
    <property type="evidence" value="ECO:0007669"/>
    <property type="project" value="TreeGrafter"/>
</dbReference>
<dbReference type="PANTHER" id="PTHR12442:SF26">
    <property type="entry name" value="CYTOPLASMIC DYNEIN 2 INTERMEDIATE CHAIN 2"/>
    <property type="match status" value="1"/>
</dbReference>
<evidence type="ECO:0000256" key="4">
    <source>
        <dbReference type="ARBA" id="ARBA00022737"/>
    </source>
</evidence>
<dbReference type="GO" id="GO:0097014">
    <property type="term" value="C:ciliary plasm"/>
    <property type="evidence" value="ECO:0007669"/>
    <property type="project" value="TreeGrafter"/>
</dbReference>
<dbReference type="GO" id="GO:0045504">
    <property type="term" value="F:dynein heavy chain binding"/>
    <property type="evidence" value="ECO:0007669"/>
    <property type="project" value="TreeGrafter"/>
</dbReference>
<evidence type="ECO:0000313" key="5">
    <source>
        <dbReference type="EMBL" id="CDS41370.1"/>
    </source>
</evidence>
<proteinExistence type="predicted"/>
<name>A0A068YDJ4_ECHMU</name>
<keyword evidence="4" id="KW-0677">Repeat</keyword>
<dbReference type="InterPro" id="IPR001680">
    <property type="entry name" value="WD40_rpt"/>
</dbReference>
<dbReference type="GO" id="GO:0042073">
    <property type="term" value="P:intraciliary transport"/>
    <property type="evidence" value="ECO:0007669"/>
    <property type="project" value="TreeGrafter"/>
</dbReference>
<dbReference type="InterPro" id="IPR036322">
    <property type="entry name" value="WD40_repeat_dom_sf"/>
</dbReference>
<dbReference type="Proteomes" id="UP000017246">
    <property type="component" value="Unassembled WGS sequence"/>
</dbReference>
<protein>
    <submittedName>
        <fullName evidence="5">Wd40 repeat</fullName>
    </submittedName>
</protein>
<comment type="subcellular location">
    <subcellularLocation>
        <location evidence="1">Cytoplasm</location>
    </subcellularLocation>
</comment>
<organism evidence="5 6">
    <name type="scientific">Echinococcus multilocularis</name>
    <name type="common">Fox tapeworm</name>
    <dbReference type="NCBI Taxonomy" id="6211"/>
    <lineage>
        <taxon>Eukaryota</taxon>
        <taxon>Metazoa</taxon>
        <taxon>Spiralia</taxon>
        <taxon>Lophotrochozoa</taxon>
        <taxon>Platyhelminthes</taxon>
        <taxon>Cestoda</taxon>
        <taxon>Eucestoda</taxon>
        <taxon>Cyclophyllidea</taxon>
        <taxon>Taeniidae</taxon>
        <taxon>Echinococcus</taxon>
    </lineage>
</organism>
<dbReference type="OMA" id="FCNEDAP"/>
<sequence>MPLVDQSPFAIDIPPEITKKSSTSQISQTDPYSVVHRGNQSRRYRSTLVYANDCATEESRIEALSCDKTALHQFLDRVTPIICTHLERNLRSKAWDRYVKDTYEPIEALSEPILRLNYAPKSLKLCSIDVAWNLTGSVVAVSYGQDFHVNWCTHTAYLALWNVNKSHVDPVKPDYIFETNCCVSSMAFCNEDAPLVAGGTVSGELIIWSLSKEGDSRVAACGCIEGGHQDSVTGIFWISQKGLNTTSSFTTEHHLVTVGADGRIICWNLQKTHSSVFSLKPVRIYQVTGEDQSSGSLRDVNACIKSSEGLGSEGATQSVGISTAAFSPHSTETNLGHPLHLPLFLLGTESGGVLVAHLEVLDWTPPTSGSEFTNALASPVKYVLARYFAPIHCVAWSFSDRNLATVSGAFFGVHIYNILERTRIYTLGTEEGQIFAMYFLHSPSSRSYQYRSMLACGSARGTITVYDLRYGSDVSGDSNEGEVFVSTKRCVLQCRTDASAANPVMCMAPSDSVDSLMAVGSRDGTVTIFDTSNVKSLDFSVDTPQY</sequence>
<dbReference type="SUPFAM" id="SSF50978">
    <property type="entry name" value="WD40 repeat-like"/>
    <property type="match status" value="1"/>
</dbReference>
<gene>
    <name evidence="5" type="ORF">EmuJ_000901700</name>
</gene>
<evidence type="ECO:0000256" key="3">
    <source>
        <dbReference type="ARBA" id="ARBA00022574"/>
    </source>
</evidence>
<accession>A0A068YDJ4</accession>
<dbReference type="Gene3D" id="2.130.10.10">
    <property type="entry name" value="YVTN repeat-like/Quinoprotein amine dehydrogenase"/>
    <property type="match status" value="2"/>
</dbReference>
<evidence type="ECO:0000256" key="1">
    <source>
        <dbReference type="ARBA" id="ARBA00004496"/>
    </source>
</evidence>
<dbReference type="eggNOG" id="KOG1587">
    <property type="taxonomic scope" value="Eukaryota"/>
</dbReference>
<dbReference type="PANTHER" id="PTHR12442">
    <property type="entry name" value="DYNEIN INTERMEDIATE CHAIN"/>
    <property type="match status" value="1"/>
</dbReference>
<dbReference type="InterPro" id="IPR015943">
    <property type="entry name" value="WD40/YVTN_repeat-like_dom_sf"/>
</dbReference>
<dbReference type="GO" id="GO:0045503">
    <property type="term" value="F:dynein light chain binding"/>
    <property type="evidence" value="ECO:0007669"/>
    <property type="project" value="TreeGrafter"/>
</dbReference>
<dbReference type="EMBL" id="LN902841">
    <property type="protein sequence ID" value="CDS41370.1"/>
    <property type="molecule type" value="Genomic_DNA"/>
</dbReference>
<dbReference type="AlphaFoldDB" id="A0A068YDJ4"/>
<dbReference type="SMART" id="SM00320">
    <property type="entry name" value="WD40"/>
    <property type="match status" value="5"/>
</dbReference>
<dbReference type="STRING" id="6211.A0A068YDJ4"/>